<reference evidence="1" key="2">
    <citation type="journal article" date="2022" name="New Phytol.">
        <title>Evolutionary transition to the ectomycorrhizal habit in the genomes of a hyperdiverse lineage of mushroom-forming fungi.</title>
        <authorList>
            <person name="Looney B."/>
            <person name="Miyauchi S."/>
            <person name="Morin E."/>
            <person name="Drula E."/>
            <person name="Courty P.E."/>
            <person name="Kohler A."/>
            <person name="Kuo A."/>
            <person name="LaButti K."/>
            <person name="Pangilinan J."/>
            <person name="Lipzen A."/>
            <person name="Riley R."/>
            <person name="Andreopoulos W."/>
            <person name="He G."/>
            <person name="Johnson J."/>
            <person name="Nolan M."/>
            <person name="Tritt A."/>
            <person name="Barry K.W."/>
            <person name="Grigoriev I.V."/>
            <person name="Nagy L.G."/>
            <person name="Hibbett D."/>
            <person name="Henrissat B."/>
            <person name="Matheny P.B."/>
            <person name="Labbe J."/>
            <person name="Martin F.M."/>
        </authorList>
    </citation>
    <scope>NUCLEOTIDE SEQUENCE</scope>
    <source>
        <strain evidence="1">EC-137</strain>
    </source>
</reference>
<dbReference type="Proteomes" id="UP000814128">
    <property type="component" value="Unassembled WGS sequence"/>
</dbReference>
<organism evidence="1 2">
    <name type="scientific">Vararia minispora EC-137</name>
    <dbReference type="NCBI Taxonomy" id="1314806"/>
    <lineage>
        <taxon>Eukaryota</taxon>
        <taxon>Fungi</taxon>
        <taxon>Dikarya</taxon>
        <taxon>Basidiomycota</taxon>
        <taxon>Agaricomycotina</taxon>
        <taxon>Agaricomycetes</taxon>
        <taxon>Russulales</taxon>
        <taxon>Lachnocladiaceae</taxon>
        <taxon>Vararia</taxon>
    </lineage>
</organism>
<accession>A0ACB8QMT8</accession>
<dbReference type="EMBL" id="MU273531">
    <property type="protein sequence ID" value="KAI0032990.1"/>
    <property type="molecule type" value="Genomic_DNA"/>
</dbReference>
<evidence type="ECO:0000313" key="1">
    <source>
        <dbReference type="EMBL" id="KAI0032990.1"/>
    </source>
</evidence>
<keyword evidence="2" id="KW-1185">Reference proteome</keyword>
<evidence type="ECO:0000313" key="2">
    <source>
        <dbReference type="Proteomes" id="UP000814128"/>
    </source>
</evidence>
<reference evidence="1" key="1">
    <citation type="submission" date="2021-02" db="EMBL/GenBank/DDBJ databases">
        <authorList>
            <consortium name="DOE Joint Genome Institute"/>
            <person name="Ahrendt S."/>
            <person name="Looney B.P."/>
            <person name="Miyauchi S."/>
            <person name="Morin E."/>
            <person name="Drula E."/>
            <person name="Courty P.E."/>
            <person name="Chicoki N."/>
            <person name="Fauchery L."/>
            <person name="Kohler A."/>
            <person name="Kuo A."/>
            <person name="Labutti K."/>
            <person name="Pangilinan J."/>
            <person name="Lipzen A."/>
            <person name="Riley R."/>
            <person name="Andreopoulos W."/>
            <person name="He G."/>
            <person name="Johnson J."/>
            <person name="Barry K.W."/>
            <person name="Grigoriev I.V."/>
            <person name="Nagy L."/>
            <person name="Hibbett D."/>
            <person name="Henrissat B."/>
            <person name="Matheny P.B."/>
            <person name="Labbe J."/>
            <person name="Martin F."/>
        </authorList>
    </citation>
    <scope>NUCLEOTIDE SEQUENCE</scope>
    <source>
        <strain evidence="1">EC-137</strain>
    </source>
</reference>
<sequence length="427" mass="46224">GGGVGGLTLAYALAKCQDVRVDVYEAATRFAEIGAGVGLFWRTQRILTALGLRDAVTALGSQFNDGYVPAFECRKSDQSEGVFIDTMLIKGGLTAVHRAEFHTILINSLSTVPNVGMHTSKRLVSYTQPVDPSAPVELTFADGSSATCDVLIGADGLKSVVRALMMEEMAKKAKREEDAKAFRDCIRARFSGMLVYRAILPSDRLAAINPGHKALRGPLQYLGKNKHIVAYPISKGRFVNVAAFEVHFEDEGIVFPDPWVSKVDARKVAKMFDGWEKEVTDIMSVMSMQEVSRWVVNIVKPLPTYAYGRVAAHAMCPLQGAGAGQAIEDAAVLSAVLSYPGATIKTASKALESYSCIRLPSAKLVTDVSRENSYNSALSVSGKPEISLSDLALRMQKCWEISHGRDDPLKDARRAVNLFGKALTSTS</sequence>
<comment type="caution">
    <text evidence="1">The sequence shown here is derived from an EMBL/GenBank/DDBJ whole genome shotgun (WGS) entry which is preliminary data.</text>
</comment>
<name>A0ACB8QMT8_9AGAM</name>
<protein>
    <submittedName>
        <fullName evidence="1">Uncharacterized protein</fullName>
    </submittedName>
</protein>
<proteinExistence type="predicted"/>
<gene>
    <name evidence="1" type="ORF">K488DRAFT_48695</name>
</gene>
<feature type="non-terminal residue" evidence="1">
    <location>
        <position position="1"/>
    </location>
</feature>